<dbReference type="EMBL" id="DSWI01000031">
    <property type="protein sequence ID" value="HFG21562.1"/>
    <property type="molecule type" value="Genomic_DNA"/>
</dbReference>
<reference evidence="2" key="1">
    <citation type="journal article" date="2020" name="mSystems">
        <title>Genome- and Community-Level Interaction Insights into Carbon Utilization and Element Cycling Functions of Hydrothermarchaeota in Hydrothermal Sediment.</title>
        <authorList>
            <person name="Zhou Z."/>
            <person name="Liu Y."/>
            <person name="Xu W."/>
            <person name="Pan J."/>
            <person name="Luo Z.H."/>
            <person name="Li M."/>
        </authorList>
    </citation>
    <scope>NUCLEOTIDE SEQUENCE [LARGE SCALE GENOMIC DNA]</scope>
    <source>
        <strain evidence="2">SpSt-524</strain>
    </source>
</reference>
<evidence type="ECO:0000313" key="2">
    <source>
        <dbReference type="EMBL" id="HFG21562.1"/>
    </source>
</evidence>
<name>A0A7C3HT89_MEIRU</name>
<feature type="region of interest" description="Disordered" evidence="1">
    <location>
        <begin position="116"/>
        <end position="136"/>
    </location>
</feature>
<accession>A0A7C3HT89</accession>
<dbReference type="InterPro" id="IPR009752">
    <property type="entry name" value="Phage_Mu_GpJ"/>
</dbReference>
<gene>
    <name evidence="2" type="ORF">ENS82_12775</name>
</gene>
<protein>
    <submittedName>
        <fullName evidence="2">DUF1320 domain-containing protein</fullName>
    </submittedName>
</protein>
<comment type="caution">
    <text evidence="2">The sequence shown here is derived from an EMBL/GenBank/DDBJ whole genome shotgun (WGS) entry which is preliminary data.</text>
</comment>
<dbReference type="AlphaFoldDB" id="A0A7C3HT89"/>
<organism evidence="2">
    <name type="scientific">Meiothermus ruber</name>
    <dbReference type="NCBI Taxonomy" id="277"/>
    <lineage>
        <taxon>Bacteria</taxon>
        <taxon>Thermotogati</taxon>
        <taxon>Deinococcota</taxon>
        <taxon>Deinococci</taxon>
        <taxon>Thermales</taxon>
        <taxon>Thermaceae</taxon>
        <taxon>Meiothermus</taxon>
    </lineage>
</organism>
<proteinExistence type="predicted"/>
<dbReference type="Pfam" id="PF07030">
    <property type="entry name" value="Phage_Mu_Gp36"/>
    <property type="match status" value="1"/>
</dbReference>
<evidence type="ECO:0000256" key="1">
    <source>
        <dbReference type="SAM" id="MobiDB-lite"/>
    </source>
</evidence>
<sequence length="156" mass="17368">MPYLTLDELKTRKREDAMLYALDPENVGEWTVLAEERAEAAIQDAADTIDSFVSQRYTLPLPPVRALKRINADIAFYLILARRGFQEGTADDVVVRDYEEALKWLRLVAEGKVQIPADDGQPLPPGSAQGGVINSEARPQIETASPVFGRDKLKGW</sequence>